<evidence type="ECO:0000313" key="2">
    <source>
        <dbReference type="EMBL" id="EGZ28799.1"/>
    </source>
</evidence>
<dbReference type="EMBL" id="JH159151">
    <property type="protein sequence ID" value="EGZ28799.1"/>
    <property type="molecule type" value="Genomic_DNA"/>
</dbReference>
<accession>G4YIX7</accession>
<keyword evidence="3" id="KW-1185">Reference proteome</keyword>
<feature type="compositionally biased region" description="Basic and acidic residues" evidence="1">
    <location>
        <begin position="255"/>
        <end position="267"/>
    </location>
</feature>
<feature type="region of interest" description="Disordered" evidence="1">
    <location>
        <begin position="166"/>
        <end position="300"/>
    </location>
</feature>
<sequence length="348" mass="39817">MNRSKDKGDKERYLTYSITEWSAEDKFRNARVLLEGDLLDQLDQQLIAGDDDVRMDDKEFNSALYKASVVVMPVDYAVKIQEELWEIRKLCSESRADYNKRFRTLVRMEHVVAELHGGTHLAEDALCRLYKRGLPFEWQSKYDSSGQSYLTIATLVPYFERIEQGEQRLQSRNHSRDNNSNYRPGGNRGQGRGRGRCGGFGGNNSHQNNSRNQQQRNQHRGNGGNNSGGNKYCIFHRTSSHSTQECRVLHGQNQQDEHQQADHERSFSSRGRGGRGAGSRPSQTFVERRSQRDASSSDEEYMFVGLQDEVKRSQPPMRAMIKLEHGKEHYKALLDSGCSRSLVSAEFA</sequence>
<dbReference type="GeneID" id="20643160"/>
<proteinExistence type="predicted"/>
<dbReference type="AlphaFoldDB" id="G4YIX7"/>
<dbReference type="RefSeq" id="XP_009516074.1">
    <property type="nucleotide sequence ID" value="XM_009517779.1"/>
</dbReference>
<reference evidence="2 3" key="1">
    <citation type="journal article" date="2006" name="Science">
        <title>Phytophthora genome sequences uncover evolutionary origins and mechanisms of pathogenesis.</title>
        <authorList>
            <person name="Tyler B.M."/>
            <person name="Tripathy S."/>
            <person name="Zhang X."/>
            <person name="Dehal P."/>
            <person name="Jiang R.H."/>
            <person name="Aerts A."/>
            <person name="Arredondo F.D."/>
            <person name="Baxter L."/>
            <person name="Bensasson D."/>
            <person name="Beynon J.L."/>
            <person name="Chapman J."/>
            <person name="Damasceno C.M."/>
            <person name="Dorrance A.E."/>
            <person name="Dou D."/>
            <person name="Dickerman A.W."/>
            <person name="Dubchak I.L."/>
            <person name="Garbelotto M."/>
            <person name="Gijzen M."/>
            <person name="Gordon S.G."/>
            <person name="Govers F."/>
            <person name="Grunwald N.J."/>
            <person name="Huang W."/>
            <person name="Ivors K.L."/>
            <person name="Jones R.W."/>
            <person name="Kamoun S."/>
            <person name="Krampis K."/>
            <person name="Lamour K.H."/>
            <person name="Lee M.K."/>
            <person name="McDonald W.H."/>
            <person name="Medina M."/>
            <person name="Meijer H.J."/>
            <person name="Nordberg E.K."/>
            <person name="Maclean D.J."/>
            <person name="Ospina-Giraldo M.D."/>
            <person name="Morris P.F."/>
            <person name="Phuntumart V."/>
            <person name="Putnam N.H."/>
            <person name="Rash S."/>
            <person name="Rose J.K."/>
            <person name="Sakihama Y."/>
            <person name="Salamov A.A."/>
            <person name="Savidor A."/>
            <person name="Scheuring C.F."/>
            <person name="Smith B.M."/>
            <person name="Sobral B.W."/>
            <person name="Terry A."/>
            <person name="Torto-Alalibo T.A."/>
            <person name="Win J."/>
            <person name="Xu Z."/>
            <person name="Zhang H."/>
            <person name="Grigoriev I.V."/>
            <person name="Rokhsar D.S."/>
            <person name="Boore J.L."/>
        </authorList>
    </citation>
    <scope>NUCLEOTIDE SEQUENCE [LARGE SCALE GENOMIC DNA]</scope>
    <source>
        <strain evidence="2 3">P6497</strain>
    </source>
</reference>
<feature type="compositionally biased region" description="Gly residues" evidence="1">
    <location>
        <begin position="186"/>
        <end position="202"/>
    </location>
</feature>
<organism evidence="2 3">
    <name type="scientific">Phytophthora sojae (strain P6497)</name>
    <name type="common">Soybean stem and root rot agent</name>
    <name type="synonym">Phytophthora megasperma f. sp. glycines</name>
    <dbReference type="NCBI Taxonomy" id="1094619"/>
    <lineage>
        <taxon>Eukaryota</taxon>
        <taxon>Sar</taxon>
        <taxon>Stramenopiles</taxon>
        <taxon>Oomycota</taxon>
        <taxon>Peronosporomycetes</taxon>
        <taxon>Peronosporales</taxon>
        <taxon>Peronosporaceae</taxon>
        <taxon>Phytophthora</taxon>
    </lineage>
</organism>
<dbReference type="Proteomes" id="UP000002640">
    <property type="component" value="Unassembled WGS sequence"/>
</dbReference>
<gene>
    <name evidence="2" type="ORF">PHYSODRAFT_309542</name>
</gene>
<feature type="compositionally biased region" description="Low complexity" evidence="1">
    <location>
        <begin position="203"/>
        <end position="216"/>
    </location>
</feature>
<evidence type="ECO:0000313" key="3">
    <source>
        <dbReference type="Proteomes" id="UP000002640"/>
    </source>
</evidence>
<name>G4YIX7_PHYSP</name>
<dbReference type="OMA" id="YCIFHRT"/>
<dbReference type="InParanoid" id="G4YIX7"/>
<dbReference type="KEGG" id="psoj:PHYSODRAFT_309542"/>
<protein>
    <submittedName>
        <fullName evidence="2">Uncharacterized protein</fullName>
    </submittedName>
</protein>
<evidence type="ECO:0000256" key="1">
    <source>
        <dbReference type="SAM" id="MobiDB-lite"/>
    </source>
</evidence>